<dbReference type="Proteomes" id="UP000247480">
    <property type="component" value="Unassembled WGS sequence"/>
</dbReference>
<gene>
    <name evidence="1" type="ORF">KPSA1_03983</name>
</gene>
<dbReference type="EMBL" id="BGJZ01000191">
    <property type="protein sequence ID" value="GBH10564.1"/>
    <property type="molecule type" value="Genomic_DNA"/>
</dbReference>
<organism evidence="1 2">
    <name type="scientific">Pseudomonas syringae pv. actinidiae</name>
    <dbReference type="NCBI Taxonomy" id="103796"/>
    <lineage>
        <taxon>Bacteria</taxon>
        <taxon>Pseudomonadati</taxon>
        <taxon>Pseudomonadota</taxon>
        <taxon>Gammaproteobacteria</taxon>
        <taxon>Pseudomonadales</taxon>
        <taxon>Pseudomonadaceae</taxon>
        <taxon>Pseudomonas</taxon>
        <taxon>Pseudomonas syringae</taxon>
    </lineage>
</organism>
<reference evidence="1 2" key="1">
    <citation type="submission" date="2018-04" db="EMBL/GenBank/DDBJ databases">
        <title>Draft genome sequence of Pseudomonas syringae pv. actinidiae biovar 1 strains isolated from kiwifruit in Kagawa prefecture.</title>
        <authorList>
            <person name="Tabuchi M."/>
            <person name="Saito M."/>
            <person name="Fujiwara S."/>
            <person name="Sasa N."/>
            <person name="Akimitsu K."/>
            <person name="Gomi K."/>
            <person name="Konishi-Sugita S."/>
            <person name="Hamano K."/>
            <person name="Kataoka I."/>
        </authorList>
    </citation>
    <scope>NUCLEOTIDE SEQUENCE [LARGE SCALE GENOMIC DNA]</scope>
    <source>
        <strain evidence="1 2">MAFF212206</strain>
    </source>
</reference>
<protein>
    <submittedName>
        <fullName evidence="1">Uncharacterized protein</fullName>
    </submittedName>
</protein>
<accession>A0A2V0QCB7</accession>
<proteinExistence type="predicted"/>
<sequence length="48" mass="5441">MPIAHLANGGFNLRKVRGNDFQSMSAAAYLSIGTDFDFFCMILELFYF</sequence>
<evidence type="ECO:0000313" key="1">
    <source>
        <dbReference type="EMBL" id="GBH10564.1"/>
    </source>
</evidence>
<name>A0A2V0QCB7_PSESF</name>
<comment type="caution">
    <text evidence="1">The sequence shown here is derived from an EMBL/GenBank/DDBJ whole genome shotgun (WGS) entry which is preliminary data.</text>
</comment>
<evidence type="ECO:0000313" key="2">
    <source>
        <dbReference type="Proteomes" id="UP000247480"/>
    </source>
</evidence>
<dbReference type="AlphaFoldDB" id="A0A2V0QCB7"/>